<dbReference type="EMBL" id="PEWZ01000104">
    <property type="protein sequence ID" value="PIU34571.1"/>
    <property type="molecule type" value="Genomic_DNA"/>
</dbReference>
<dbReference type="Pfam" id="PF09594">
    <property type="entry name" value="GT87"/>
    <property type="match status" value="1"/>
</dbReference>
<feature type="transmembrane region" description="Helical" evidence="8">
    <location>
        <begin position="62"/>
        <end position="80"/>
    </location>
</feature>
<evidence type="ECO:0000256" key="7">
    <source>
        <dbReference type="ARBA" id="ARBA00024033"/>
    </source>
</evidence>
<evidence type="ECO:0000256" key="6">
    <source>
        <dbReference type="ARBA" id="ARBA00023136"/>
    </source>
</evidence>
<feature type="transmembrane region" description="Helical" evidence="8">
    <location>
        <begin position="251"/>
        <end position="270"/>
    </location>
</feature>
<feature type="transmembrane region" description="Helical" evidence="8">
    <location>
        <begin position="187"/>
        <end position="207"/>
    </location>
</feature>
<comment type="caution">
    <text evidence="9">The sequence shown here is derived from an EMBL/GenBank/DDBJ whole genome shotgun (WGS) entry which is preliminary data.</text>
</comment>
<keyword evidence="3" id="KW-0808">Transferase</keyword>
<organism evidence="9 10">
    <name type="scientific">Candidatus Shapirobacteria bacterium CG07_land_8_20_14_0_80_39_18</name>
    <dbReference type="NCBI Taxonomy" id="1974882"/>
    <lineage>
        <taxon>Bacteria</taxon>
        <taxon>Candidatus Shapironibacteriota</taxon>
    </lineage>
</organism>
<evidence type="ECO:0000313" key="10">
    <source>
        <dbReference type="Proteomes" id="UP000229502"/>
    </source>
</evidence>
<feature type="transmembrane region" description="Helical" evidence="8">
    <location>
        <begin position="162"/>
        <end position="181"/>
    </location>
</feature>
<keyword evidence="2" id="KW-1003">Cell membrane</keyword>
<evidence type="ECO:0000256" key="3">
    <source>
        <dbReference type="ARBA" id="ARBA00022679"/>
    </source>
</evidence>
<name>A0A2M6YR49_9BACT</name>
<reference evidence="10" key="1">
    <citation type="submission" date="2017-09" db="EMBL/GenBank/DDBJ databases">
        <title>Depth-based differentiation of microbial function through sediment-hosted aquifers and enrichment of novel symbionts in the deep terrestrial subsurface.</title>
        <authorList>
            <person name="Probst A.J."/>
            <person name="Ladd B."/>
            <person name="Jarett J.K."/>
            <person name="Geller-Mcgrath D.E."/>
            <person name="Sieber C.M.K."/>
            <person name="Emerson J.B."/>
            <person name="Anantharaman K."/>
            <person name="Thomas B.C."/>
            <person name="Malmstrom R."/>
            <person name="Stieglmeier M."/>
            <person name="Klingl A."/>
            <person name="Woyke T."/>
            <person name="Ryan C.M."/>
            <person name="Banfield J.F."/>
        </authorList>
    </citation>
    <scope>NUCLEOTIDE SEQUENCE [LARGE SCALE GENOMIC DNA]</scope>
</reference>
<protein>
    <recommendedName>
        <fullName evidence="11">DUF2029 domain-containing protein</fullName>
    </recommendedName>
</protein>
<evidence type="ECO:0000256" key="5">
    <source>
        <dbReference type="ARBA" id="ARBA00022989"/>
    </source>
</evidence>
<accession>A0A2M6YR49</accession>
<keyword evidence="5 8" id="KW-1133">Transmembrane helix</keyword>
<feature type="transmembrane region" description="Helical" evidence="8">
    <location>
        <begin position="277"/>
        <end position="295"/>
    </location>
</feature>
<sequence length="373" mass="42385">MKRITLRVFLILFFLLGTLQPLFSLARILLYGGLFEYNFTYLRAAEAALVGKSIYSFGDINYPPLALFLFIPFHFLPVFWGQIVWSIISLSCLLLALYLSFRVLGIGWKWNNLSLILPLTLLAFPTKWTFGLGQINNAILLLMVLGFFFYRKDKFLLSGLSLGVATSLKIVPGALLLYFLVKKKFKIFVSGIITVITLFLLSGLVFGFNLVGEYFTKVVPATLGIGGKYTYYNQAASGFFSRVINNGNNAATATIIFSLLILVVTLYLLLRQKEVDAFGYSLIISTILLINSFSWQHHFVWLLFPFLVFLKASPYKGILFISYLLVAFNIKRPELLMSSFFDKILLSHVFLGNFLLWLLLVFLISRKGEKILH</sequence>
<dbReference type="GO" id="GO:0005886">
    <property type="term" value="C:plasma membrane"/>
    <property type="evidence" value="ECO:0007669"/>
    <property type="project" value="UniProtKB-SubCell"/>
</dbReference>
<feature type="transmembrane region" description="Helical" evidence="8">
    <location>
        <begin position="340"/>
        <end position="364"/>
    </location>
</feature>
<keyword evidence="4 8" id="KW-0812">Transmembrane</keyword>
<evidence type="ECO:0000256" key="4">
    <source>
        <dbReference type="ARBA" id="ARBA00022692"/>
    </source>
</evidence>
<feature type="transmembrane region" description="Helical" evidence="8">
    <location>
        <begin position="128"/>
        <end position="150"/>
    </location>
</feature>
<dbReference type="Proteomes" id="UP000229502">
    <property type="component" value="Unassembled WGS sequence"/>
</dbReference>
<keyword evidence="6 8" id="KW-0472">Membrane</keyword>
<comment type="subcellular location">
    <subcellularLocation>
        <location evidence="1">Cell membrane</location>
        <topology evidence="1">Multi-pass membrane protein</topology>
    </subcellularLocation>
</comment>
<evidence type="ECO:0000256" key="8">
    <source>
        <dbReference type="SAM" id="Phobius"/>
    </source>
</evidence>
<evidence type="ECO:0000256" key="1">
    <source>
        <dbReference type="ARBA" id="ARBA00004651"/>
    </source>
</evidence>
<evidence type="ECO:0000256" key="2">
    <source>
        <dbReference type="ARBA" id="ARBA00022475"/>
    </source>
</evidence>
<evidence type="ECO:0000313" key="9">
    <source>
        <dbReference type="EMBL" id="PIU34571.1"/>
    </source>
</evidence>
<evidence type="ECO:0008006" key="11">
    <source>
        <dbReference type="Google" id="ProtNLM"/>
    </source>
</evidence>
<feature type="transmembrane region" description="Helical" evidence="8">
    <location>
        <begin position="87"/>
        <end position="108"/>
    </location>
</feature>
<dbReference type="InterPro" id="IPR018584">
    <property type="entry name" value="GT87"/>
</dbReference>
<gene>
    <name evidence="9" type="ORF">COT03_02135</name>
</gene>
<comment type="similarity">
    <text evidence="7">Belongs to the glycosyltransferase 87 family.</text>
</comment>
<feature type="transmembrane region" description="Helical" evidence="8">
    <location>
        <begin position="301"/>
        <end position="328"/>
    </location>
</feature>
<dbReference type="AlphaFoldDB" id="A0A2M6YR49"/>
<dbReference type="GO" id="GO:0016758">
    <property type="term" value="F:hexosyltransferase activity"/>
    <property type="evidence" value="ECO:0007669"/>
    <property type="project" value="InterPro"/>
</dbReference>
<proteinExistence type="inferred from homology"/>